<accession>A0A1M7YHQ9</accession>
<dbReference type="Gene3D" id="3.40.190.10">
    <property type="entry name" value="Periplasmic binding protein-like II"/>
    <property type="match status" value="2"/>
</dbReference>
<name>A0A1M7YHQ9_9FIRM</name>
<dbReference type="NCBIfam" id="TIGR01256">
    <property type="entry name" value="modA"/>
    <property type="match status" value="2"/>
</dbReference>
<reference evidence="14 15" key="1">
    <citation type="submission" date="2016-12" db="EMBL/GenBank/DDBJ databases">
        <authorList>
            <person name="Song W.-J."/>
            <person name="Kurnit D.M."/>
        </authorList>
    </citation>
    <scope>NUCLEOTIDE SEQUENCE [LARGE SCALE GENOMIC DNA]</scope>
    <source>
        <strain evidence="14 15">DSM 12503</strain>
    </source>
</reference>
<comment type="subcellular location">
    <subcellularLocation>
        <location evidence="1">Cell membrane</location>
    </subcellularLocation>
</comment>
<comment type="subunit">
    <text evidence="10">The complex is composed of two ATP-binding proteins (ModC), two transmembrane proteins (ModB) and a solute-binding protein (ModA).</text>
</comment>
<gene>
    <name evidence="14" type="ORF">SAMN02745217_03551</name>
</gene>
<keyword evidence="8" id="KW-0826">Tungsten</keyword>
<feature type="chain" id="PRO_5039419146" description="Molybdate-binding protein ModA" evidence="13">
    <location>
        <begin position="27"/>
        <end position="276"/>
    </location>
</feature>
<keyword evidence="4" id="KW-1003">Cell membrane</keyword>
<dbReference type="GO" id="GO:0030973">
    <property type="term" value="F:molybdate ion binding"/>
    <property type="evidence" value="ECO:0007669"/>
    <property type="project" value="TreeGrafter"/>
</dbReference>
<evidence type="ECO:0000256" key="3">
    <source>
        <dbReference type="ARBA" id="ARBA00022448"/>
    </source>
</evidence>
<dbReference type="RefSeq" id="WP_073590188.1">
    <property type="nucleotide sequence ID" value="NZ_FRFD01000010.1"/>
</dbReference>
<dbReference type="SUPFAM" id="SSF53850">
    <property type="entry name" value="Periplasmic binding protein-like II"/>
    <property type="match status" value="2"/>
</dbReference>
<evidence type="ECO:0000256" key="8">
    <source>
        <dbReference type="ARBA" id="ARBA00023245"/>
    </source>
</evidence>
<keyword evidence="5" id="KW-0479">Metal-binding</keyword>
<dbReference type="AlphaFoldDB" id="A0A1M7YHQ9"/>
<evidence type="ECO:0000256" key="1">
    <source>
        <dbReference type="ARBA" id="ARBA00004236"/>
    </source>
</evidence>
<comment type="similarity">
    <text evidence="2">Belongs to the bacterial solute-binding protein ModA family.</text>
</comment>
<evidence type="ECO:0000256" key="11">
    <source>
        <dbReference type="ARBA" id="ARBA00073171"/>
    </source>
</evidence>
<evidence type="ECO:0000256" key="10">
    <source>
        <dbReference type="ARBA" id="ARBA00062515"/>
    </source>
</evidence>
<keyword evidence="6 13" id="KW-0732">Signal</keyword>
<keyword evidence="7" id="KW-0472">Membrane</keyword>
<evidence type="ECO:0000256" key="12">
    <source>
        <dbReference type="ARBA" id="ARBA00078141"/>
    </source>
</evidence>
<dbReference type="PANTHER" id="PTHR30632:SF0">
    <property type="entry name" value="SULFATE-BINDING PROTEIN"/>
    <property type="match status" value="1"/>
</dbReference>
<dbReference type="FunFam" id="3.40.190.10:FF:000030">
    <property type="entry name" value="Molybdate ABC transporter substrate-binding protein"/>
    <property type="match status" value="1"/>
</dbReference>
<dbReference type="STRING" id="1121345.SAMN02745217_03551"/>
<dbReference type="GO" id="GO:0015689">
    <property type="term" value="P:molybdate ion transport"/>
    <property type="evidence" value="ECO:0007669"/>
    <property type="project" value="InterPro"/>
</dbReference>
<dbReference type="PROSITE" id="PS51257">
    <property type="entry name" value="PROKAR_LIPOPROTEIN"/>
    <property type="match status" value="1"/>
</dbReference>
<evidence type="ECO:0000256" key="6">
    <source>
        <dbReference type="ARBA" id="ARBA00022729"/>
    </source>
</evidence>
<dbReference type="EMBL" id="FRFD01000010">
    <property type="protein sequence ID" value="SHO52170.1"/>
    <property type="molecule type" value="Genomic_DNA"/>
</dbReference>
<dbReference type="PANTHER" id="PTHR30632">
    <property type="entry name" value="MOLYBDATE-BINDING PERIPLASMIC PROTEIN"/>
    <property type="match status" value="1"/>
</dbReference>
<dbReference type="InterPro" id="IPR050682">
    <property type="entry name" value="ModA/WtpA"/>
</dbReference>
<keyword evidence="15" id="KW-1185">Reference proteome</keyword>
<evidence type="ECO:0000256" key="4">
    <source>
        <dbReference type="ARBA" id="ARBA00022475"/>
    </source>
</evidence>
<dbReference type="InterPro" id="IPR005950">
    <property type="entry name" value="ModA"/>
</dbReference>
<evidence type="ECO:0000256" key="5">
    <source>
        <dbReference type="ARBA" id="ARBA00022723"/>
    </source>
</evidence>
<evidence type="ECO:0000256" key="2">
    <source>
        <dbReference type="ARBA" id="ARBA00009175"/>
    </source>
</evidence>
<comment type="function">
    <text evidence="9">Involved in the transport of molybdenum into the cell. Part of the binding-protein-dependent transport system ModABCD.</text>
</comment>
<feature type="signal peptide" evidence="13">
    <location>
        <begin position="1"/>
        <end position="26"/>
    </location>
</feature>
<evidence type="ECO:0000313" key="14">
    <source>
        <dbReference type="EMBL" id="SHO52170.1"/>
    </source>
</evidence>
<organism evidence="14 15">
    <name type="scientific">Anaerocolumna xylanovorans DSM 12503</name>
    <dbReference type="NCBI Taxonomy" id="1121345"/>
    <lineage>
        <taxon>Bacteria</taxon>
        <taxon>Bacillati</taxon>
        <taxon>Bacillota</taxon>
        <taxon>Clostridia</taxon>
        <taxon>Lachnospirales</taxon>
        <taxon>Lachnospiraceae</taxon>
        <taxon>Anaerocolumna</taxon>
    </lineage>
</organism>
<evidence type="ECO:0000313" key="15">
    <source>
        <dbReference type="Proteomes" id="UP000184612"/>
    </source>
</evidence>
<sequence length="276" mass="29710">MKENVMKRVLVVILAGIMLFTTACKKADTQPAADEGIISFEDVNTDKVNLIALGNSDVPVGQYSQEIFENLSLWEGIQSKISFGANVKEVLSQVEEASVDCGVVYATDAATATDIKVVCEAPEGSLKTPVVYPVAMLSETKYPDAAKTFLNYLMTETALSEFTKVGFTVAIDTPATETEYTGKTCTLNVFAAASLTEALQTIQTAFEAKYPDIRLVFSFDSSGTLQTQIESGAEADIFFSAAAKQMSALSKEGYIADDTKADLLENKVVLIVPARQ</sequence>
<protein>
    <recommendedName>
        <fullName evidence="11">Molybdate-binding protein ModA</fullName>
    </recommendedName>
    <alternativeName>
        <fullName evidence="12">Molybdate/tungstate-binding protein ModA</fullName>
    </alternativeName>
</protein>
<proteinExistence type="inferred from homology"/>
<dbReference type="GO" id="GO:0005886">
    <property type="term" value="C:plasma membrane"/>
    <property type="evidence" value="ECO:0007669"/>
    <property type="project" value="UniProtKB-SubCell"/>
</dbReference>
<dbReference type="Proteomes" id="UP000184612">
    <property type="component" value="Unassembled WGS sequence"/>
</dbReference>
<dbReference type="GO" id="GO:0046872">
    <property type="term" value="F:metal ion binding"/>
    <property type="evidence" value="ECO:0007669"/>
    <property type="project" value="UniProtKB-KW"/>
</dbReference>
<evidence type="ECO:0000256" key="9">
    <source>
        <dbReference type="ARBA" id="ARBA00056002"/>
    </source>
</evidence>
<evidence type="ECO:0000256" key="13">
    <source>
        <dbReference type="SAM" id="SignalP"/>
    </source>
</evidence>
<evidence type="ECO:0000256" key="7">
    <source>
        <dbReference type="ARBA" id="ARBA00023136"/>
    </source>
</evidence>
<keyword evidence="3" id="KW-0813">Transport</keyword>
<dbReference type="Pfam" id="PF13531">
    <property type="entry name" value="SBP_bac_11"/>
    <property type="match status" value="2"/>
</dbReference>